<dbReference type="InterPro" id="IPR016186">
    <property type="entry name" value="C-type_lectin-like/link_sf"/>
</dbReference>
<keyword evidence="5" id="KW-1185">Reference proteome</keyword>
<comment type="caution">
    <text evidence="4">The sequence shown here is derived from an EMBL/GenBank/DDBJ whole genome shotgun (WGS) entry which is preliminary data.</text>
</comment>
<dbReference type="Proteomes" id="UP001519460">
    <property type="component" value="Unassembled WGS sequence"/>
</dbReference>
<sequence length="98" mass="11094">MTPAYTSSLLLLACVTMTTAHRLFAYWIGGWDVHSEGSFVWASDNRPITFSDWAGAQPDNTGNNEDCLEIRVVVGSLWNDRTCSIRNRYICEKVKKSF</sequence>
<dbReference type="PROSITE" id="PS50041">
    <property type="entry name" value="C_TYPE_LECTIN_2"/>
    <property type="match status" value="1"/>
</dbReference>
<proteinExistence type="predicted"/>
<feature type="chain" id="PRO_5044886185" description="C-type lectin domain-containing protein" evidence="2">
    <location>
        <begin position="21"/>
        <end position="98"/>
    </location>
</feature>
<reference evidence="4 5" key="1">
    <citation type="journal article" date="2023" name="Sci. Data">
        <title>Genome assembly of the Korean intertidal mud-creeper Batillaria attramentaria.</title>
        <authorList>
            <person name="Patra A.K."/>
            <person name="Ho P.T."/>
            <person name="Jun S."/>
            <person name="Lee S.J."/>
            <person name="Kim Y."/>
            <person name="Won Y.J."/>
        </authorList>
    </citation>
    <scope>NUCLEOTIDE SEQUENCE [LARGE SCALE GENOMIC DNA]</scope>
    <source>
        <strain evidence="4">Wonlab-2016</strain>
    </source>
</reference>
<feature type="domain" description="C-type lectin" evidence="3">
    <location>
        <begin position="26"/>
        <end position="92"/>
    </location>
</feature>
<dbReference type="EMBL" id="JACVVK020000119">
    <property type="protein sequence ID" value="KAK7491123.1"/>
    <property type="molecule type" value="Genomic_DNA"/>
</dbReference>
<dbReference type="InterPro" id="IPR016187">
    <property type="entry name" value="CTDL_fold"/>
</dbReference>
<dbReference type="InterPro" id="IPR050111">
    <property type="entry name" value="C-type_lectin/snaclec_domain"/>
</dbReference>
<evidence type="ECO:0000256" key="1">
    <source>
        <dbReference type="ARBA" id="ARBA00023157"/>
    </source>
</evidence>
<dbReference type="Pfam" id="PF00059">
    <property type="entry name" value="Lectin_C"/>
    <property type="match status" value="1"/>
</dbReference>
<organism evidence="4 5">
    <name type="scientific">Batillaria attramentaria</name>
    <dbReference type="NCBI Taxonomy" id="370345"/>
    <lineage>
        <taxon>Eukaryota</taxon>
        <taxon>Metazoa</taxon>
        <taxon>Spiralia</taxon>
        <taxon>Lophotrochozoa</taxon>
        <taxon>Mollusca</taxon>
        <taxon>Gastropoda</taxon>
        <taxon>Caenogastropoda</taxon>
        <taxon>Sorbeoconcha</taxon>
        <taxon>Cerithioidea</taxon>
        <taxon>Batillariidae</taxon>
        <taxon>Batillaria</taxon>
    </lineage>
</organism>
<evidence type="ECO:0000259" key="3">
    <source>
        <dbReference type="PROSITE" id="PS50041"/>
    </source>
</evidence>
<keyword evidence="2" id="KW-0732">Signal</keyword>
<keyword evidence="1" id="KW-1015">Disulfide bond</keyword>
<dbReference type="SUPFAM" id="SSF56436">
    <property type="entry name" value="C-type lectin-like"/>
    <property type="match status" value="1"/>
</dbReference>
<feature type="non-terminal residue" evidence="4">
    <location>
        <position position="98"/>
    </location>
</feature>
<dbReference type="Gene3D" id="3.10.100.10">
    <property type="entry name" value="Mannose-Binding Protein A, subunit A"/>
    <property type="match status" value="1"/>
</dbReference>
<dbReference type="InterPro" id="IPR001304">
    <property type="entry name" value="C-type_lectin-like"/>
</dbReference>
<evidence type="ECO:0000313" key="5">
    <source>
        <dbReference type="Proteomes" id="UP001519460"/>
    </source>
</evidence>
<evidence type="ECO:0000313" key="4">
    <source>
        <dbReference type="EMBL" id="KAK7491123.1"/>
    </source>
</evidence>
<name>A0ABD0KV26_9CAEN</name>
<protein>
    <recommendedName>
        <fullName evidence="3">C-type lectin domain-containing protein</fullName>
    </recommendedName>
</protein>
<dbReference type="InterPro" id="IPR018378">
    <property type="entry name" value="C-type_lectin_CS"/>
</dbReference>
<dbReference type="AlphaFoldDB" id="A0ABD0KV26"/>
<gene>
    <name evidence="4" type="ORF">BaRGS_00017687</name>
</gene>
<dbReference type="PANTHER" id="PTHR22803">
    <property type="entry name" value="MANNOSE, PHOSPHOLIPASE, LECTIN RECEPTOR RELATED"/>
    <property type="match status" value="1"/>
</dbReference>
<accession>A0ABD0KV26</accession>
<dbReference type="PROSITE" id="PS00615">
    <property type="entry name" value="C_TYPE_LECTIN_1"/>
    <property type="match status" value="1"/>
</dbReference>
<feature type="signal peptide" evidence="2">
    <location>
        <begin position="1"/>
        <end position="20"/>
    </location>
</feature>
<evidence type="ECO:0000256" key="2">
    <source>
        <dbReference type="SAM" id="SignalP"/>
    </source>
</evidence>